<dbReference type="OrthoDB" id="277931at2759"/>
<dbReference type="RefSeq" id="XP_014178551.1">
    <property type="nucleotide sequence ID" value="XM_014323076.1"/>
</dbReference>
<evidence type="ECO:0000256" key="1">
    <source>
        <dbReference type="ARBA" id="ARBA00004141"/>
    </source>
</evidence>
<proteinExistence type="predicted"/>
<keyword evidence="2 6" id="KW-0812">Transmembrane</keyword>
<feature type="transmembrane region" description="Helical" evidence="6">
    <location>
        <begin position="172"/>
        <end position="201"/>
    </location>
</feature>
<evidence type="ECO:0000256" key="5">
    <source>
        <dbReference type="SAM" id="MobiDB-lite"/>
    </source>
</evidence>
<gene>
    <name evidence="7" type="ORF">A1Q1_04838</name>
</gene>
<keyword evidence="4 6" id="KW-0472">Membrane</keyword>
<dbReference type="AlphaFoldDB" id="J5QBX3"/>
<comment type="caution">
    <text evidence="7">The sequence shown here is derived from an EMBL/GenBank/DDBJ whole genome shotgun (WGS) entry which is preliminary data.</text>
</comment>
<reference evidence="7 8" key="1">
    <citation type="journal article" date="2012" name="Eukaryot. Cell">
        <title>Draft genome sequence of CBS 2479, the standard type strain of Trichosporon asahii.</title>
        <authorList>
            <person name="Yang R.Y."/>
            <person name="Li H.T."/>
            <person name="Zhu H."/>
            <person name="Zhou G.P."/>
            <person name="Wang M."/>
            <person name="Wang L."/>
        </authorList>
    </citation>
    <scope>NUCLEOTIDE SEQUENCE [LARGE SCALE GENOMIC DNA]</scope>
    <source>
        <strain evidence="8">ATCC 90039 / CBS 2479 / JCM 2466 / KCTC 7840 / NCYC 2677 / UAMH 7654</strain>
    </source>
</reference>
<evidence type="ECO:0000313" key="8">
    <source>
        <dbReference type="Proteomes" id="UP000002748"/>
    </source>
</evidence>
<protein>
    <submittedName>
        <fullName evidence="7">Uncharacterized protein</fullName>
    </submittedName>
</protein>
<dbReference type="PANTHER" id="PTHR17920:SF23">
    <property type="entry name" value="DUF726-DOMAIN-CONTAINING PROTEIN"/>
    <property type="match status" value="1"/>
</dbReference>
<organism evidence="7 8">
    <name type="scientific">Trichosporon asahii var. asahii (strain ATCC 90039 / CBS 2479 / JCM 2466 / KCTC 7840 / NBRC 103889/ NCYC 2677 / UAMH 7654)</name>
    <name type="common">Yeast</name>
    <dbReference type="NCBI Taxonomy" id="1186058"/>
    <lineage>
        <taxon>Eukaryota</taxon>
        <taxon>Fungi</taxon>
        <taxon>Dikarya</taxon>
        <taxon>Basidiomycota</taxon>
        <taxon>Agaricomycotina</taxon>
        <taxon>Tremellomycetes</taxon>
        <taxon>Trichosporonales</taxon>
        <taxon>Trichosporonaceae</taxon>
        <taxon>Trichosporon</taxon>
    </lineage>
</organism>
<feature type="region of interest" description="Disordered" evidence="5">
    <location>
        <begin position="452"/>
        <end position="474"/>
    </location>
</feature>
<dbReference type="VEuPathDB" id="FungiDB:A1Q1_04838"/>
<dbReference type="Pfam" id="PF05277">
    <property type="entry name" value="DUF726"/>
    <property type="match status" value="2"/>
</dbReference>
<evidence type="ECO:0000256" key="4">
    <source>
        <dbReference type="ARBA" id="ARBA00023136"/>
    </source>
</evidence>
<keyword evidence="3 6" id="KW-1133">Transmembrane helix</keyword>
<evidence type="ECO:0000256" key="2">
    <source>
        <dbReference type="ARBA" id="ARBA00022692"/>
    </source>
</evidence>
<name>J5QBX3_TRIAS</name>
<dbReference type="KEGG" id="tasa:A1Q1_04838"/>
<dbReference type="GeneID" id="25988350"/>
<dbReference type="Proteomes" id="UP000002748">
    <property type="component" value="Unassembled WGS sequence"/>
</dbReference>
<evidence type="ECO:0000256" key="6">
    <source>
        <dbReference type="SAM" id="Phobius"/>
    </source>
</evidence>
<dbReference type="EMBL" id="ALBS01000284">
    <property type="protein sequence ID" value="EJT46543.1"/>
    <property type="molecule type" value="Genomic_DNA"/>
</dbReference>
<sequence>MTGTDVEKKGSGSPAPPELPRQLIFVLALSAVSAVTRPPPGATWDGGAAWLDSLLKILGLDKDCVPPDVEPAYVTAAARELNEWSGAEERALAQTLVHASLATGSDEKKLAYTASERAMAHRALTLLGLDAADLLPRAELDVSEKLMTALDKEHKGEVEEARDKQKHGWGGALGRGLVIAGGVLLGVTGGLAAPAIAALLAGTGMGAILGASIAPIVVGTLFGLSGGGLAGWRVAERWRGVEEFEFIEVGAGTKPTPGEVADLLERQAAATHEAAQSEVLFELDDELEAEKKEADAKQKVEETLDARAAKLKEMSLQAGLTEAQPEKEAPAKDADVQDIAAAKPTPPSLTATVIIPGLLTVGRSEALDQKVEETLDARAAKLKEMSLQAGLTEAQPEKEAPAKDADVQDIAAAKPTPPSLTATVIIPGLLTVGRSEALGAWRAVCSPHTTVSLDTQSTHSGTTGTTGTSKSESAAGLKDGRDVFLLRYETEQMLSTGRDLEAWITSKLQTLAGTEILKRTALGAYYAALALPVTVWKTTSLVLDNSWSNAQDRAIKAGRLLGEVLAQRIGTSVGALTVLHALLYLSTIEGPPLVESAFLVSLPSAPSTTEWAKIRSVVTRRVVNGYSGHDFVLASIVRMHEVVSRGFTGQNGARVAGLGPVEKKGIEDIDLGDVLQGHGEINAKAAEIVDLLRIDD</sequence>
<dbReference type="GO" id="GO:0016020">
    <property type="term" value="C:membrane"/>
    <property type="evidence" value="ECO:0007669"/>
    <property type="project" value="UniProtKB-SubCell"/>
</dbReference>
<dbReference type="InterPro" id="IPR007941">
    <property type="entry name" value="DUF726"/>
</dbReference>
<feature type="compositionally biased region" description="Low complexity" evidence="5">
    <location>
        <begin position="455"/>
        <end position="469"/>
    </location>
</feature>
<dbReference type="HOGENOM" id="CLU_028425_0_0_1"/>
<evidence type="ECO:0000256" key="3">
    <source>
        <dbReference type="ARBA" id="ARBA00022989"/>
    </source>
</evidence>
<accession>J5QBX3</accession>
<feature type="transmembrane region" description="Helical" evidence="6">
    <location>
        <begin position="207"/>
        <end position="230"/>
    </location>
</feature>
<evidence type="ECO:0000313" key="7">
    <source>
        <dbReference type="EMBL" id="EJT46543.1"/>
    </source>
</evidence>
<comment type="subcellular location">
    <subcellularLocation>
        <location evidence="1">Membrane</location>
        <topology evidence="1">Multi-pass membrane protein</topology>
    </subcellularLocation>
</comment>
<dbReference type="PANTHER" id="PTHR17920">
    <property type="entry name" value="TRANSMEMBRANE AND COILED-COIL DOMAIN-CONTAINING PROTEIN 4 TMCO4"/>
    <property type="match status" value="1"/>
</dbReference>